<evidence type="ECO:0000256" key="2">
    <source>
        <dbReference type="SAM" id="SignalP"/>
    </source>
</evidence>
<evidence type="ECO:0000313" key="4">
    <source>
        <dbReference type="EMBL" id="GGZ94909.1"/>
    </source>
</evidence>
<gene>
    <name evidence="4" type="ORF">GCM10011617_13540</name>
</gene>
<dbReference type="GO" id="GO:0006508">
    <property type="term" value="P:proteolysis"/>
    <property type="evidence" value="ECO:0007669"/>
    <property type="project" value="InterPro"/>
</dbReference>
<reference evidence="4" key="1">
    <citation type="journal article" date="2014" name="Int. J. Syst. Evol. Microbiol.">
        <title>Complete genome sequence of Corynebacterium casei LMG S-19264T (=DSM 44701T), isolated from a smear-ripened cheese.</title>
        <authorList>
            <consortium name="US DOE Joint Genome Institute (JGI-PGF)"/>
            <person name="Walter F."/>
            <person name="Albersmeier A."/>
            <person name="Kalinowski J."/>
            <person name="Ruckert C."/>
        </authorList>
    </citation>
    <scope>NUCLEOTIDE SEQUENCE</scope>
    <source>
        <strain evidence="4">KCTC 32422</strain>
    </source>
</reference>
<organism evidence="4 5">
    <name type="scientific">Novosphingobium arvoryzae</name>
    <dbReference type="NCBI Taxonomy" id="1256514"/>
    <lineage>
        <taxon>Bacteria</taxon>
        <taxon>Pseudomonadati</taxon>
        <taxon>Pseudomonadota</taxon>
        <taxon>Alphaproteobacteria</taxon>
        <taxon>Sphingomonadales</taxon>
        <taxon>Sphingomonadaceae</taxon>
        <taxon>Novosphingobium</taxon>
    </lineage>
</organism>
<dbReference type="PANTHER" id="PTHR42776">
    <property type="entry name" value="SERINE PEPTIDASE S9 FAMILY MEMBER"/>
    <property type="match status" value="1"/>
</dbReference>
<keyword evidence="5" id="KW-1185">Reference proteome</keyword>
<dbReference type="GO" id="GO:0004252">
    <property type="term" value="F:serine-type endopeptidase activity"/>
    <property type="evidence" value="ECO:0007669"/>
    <property type="project" value="TreeGrafter"/>
</dbReference>
<dbReference type="SUPFAM" id="SSF82171">
    <property type="entry name" value="DPP6 N-terminal domain-like"/>
    <property type="match status" value="1"/>
</dbReference>
<keyword evidence="1" id="KW-0378">Hydrolase</keyword>
<feature type="signal peptide" evidence="2">
    <location>
        <begin position="1"/>
        <end position="23"/>
    </location>
</feature>
<dbReference type="Proteomes" id="UP000634139">
    <property type="component" value="Unassembled WGS sequence"/>
</dbReference>
<dbReference type="AlphaFoldDB" id="A0A918RFI7"/>
<comment type="caution">
    <text evidence="4">The sequence shown here is derived from an EMBL/GenBank/DDBJ whole genome shotgun (WGS) entry which is preliminary data.</text>
</comment>
<dbReference type="RefSeq" id="WP_189539824.1">
    <property type="nucleotide sequence ID" value="NZ_BMZD01000003.1"/>
</dbReference>
<dbReference type="InterPro" id="IPR011042">
    <property type="entry name" value="6-blade_b-propeller_TolB-like"/>
</dbReference>
<feature type="chain" id="PRO_5037481105" evidence="2">
    <location>
        <begin position="24"/>
        <end position="665"/>
    </location>
</feature>
<dbReference type="SUPFAM" id="SSF53474">
    <property type="entry name" value="alpha/beta-Hydrolases"/>
    <property type="match status" value="1"/>
</dbReference>
<name>A0A918RFI7_9SPHN</name>
<dbReference type="InterPro" id="IPR001375">
    <property type="entry name" value="Peptidase_S9_cat"/>
</dbReference>
<dbReference type="EMBL" id="BMZD01000003">
    <property type="protein sequence ID" value="GGZ94909.1"/>
    <property type="molecule type" value="Genomic_DNA"/>
</dbReference>
<evidence type="ECO:0000259" key="3">
    <source>
        <dbReference type="Pfam" id="PF00326"/>
    </source>
</evidence>
<dbReference type="Pfam" id="PF00326">
    <property type="entry name" value="Peptidase_S9"/>
    <property type="match status" value="1"/>
</dbReference>
<accession>A0A918RFI7</accession>
<dbReference type="Gene3D" id="3.40.50.1820">
    <property type="entry name" value="alpha/beta hydrolase"/>
    <property type="match status" value="1"/>
</dbReference>
<evidence type="ECO:0000313" key="5">
    <source>
        <dbReference type="Proteomes" id="UP000634139"/>
    </source>
</evidence>
<proteinExistence type="predicted"/>
<protein>
    <submittedName>
        <fullName evidence="4">Peptidase S9</fullName>
    </submittedName>
</protein>
<dbReference type="InterPro" id="IPR029058">
    <property type="entry name" value="AB_hydrolase_fold"/>
</dbReference>
<keyword evidence="2" id="KW-0732">Signal</keyword>
<evidence type="ECO:0000256" key="1">
    <source>
        <dbReference type="ARBA" id="ARBA00022801"/>
    </source>
</evidence>
<dbReference type="PANTHER" id="PTHR42776:SF27">
    <property type="entry name" value="DIPEPTIDYL PEPTIDASE FAMILY MEMBER 6"/>
    <property type="match status" value="1"/>
</dbReference>
<reference evidence="4" key="2">
    <citation type="submission" date="2020-09" db="EMBL/GenBank/DDBJ databases">
        <authorList>
            <person name="Sun Q."/>
            <person name="Kim S."/>
        </authorList>
    </citation>
    <scope>NUCLEOTIDE SEQUENCE</scope>
    <source>
        <strain evidence="4">KCTC 32422</strain>
    </source>
</reference>
<dbReference type="Gene3D" id="2.120.10.30">
    <property type="entry name" value="TolB, C-terminal domain"/>
    <property type="match status" value="1"/>
</dbReference>
<sequence>MKRRVLGVVAVLMAGVSAVPAAAQDGLALAQRFGALEAIRSISLSPDGTKIAYVTPHPTVGTAVYVADLTTGAAPVRIIASASKDEQIYWCGWPTAARLVCKVSVDFNLAGRWIKVARAYALNADGSDAKLLTAVNSRQLGLDGSGGNVLDWDVASKPGAVLMSRYFIQEDRAGSLKAEQRQGLGVEEVDTVTLKRRNVEPARGDAREYITDGHGTVRILGTIASNPDGYIREEMSYFYRKQGAREWLPLSKLKLADTGGVGGFNPYAVDPAKNVVYGFDDHEGRAALFSIALDGTETRQLLLSRDDVDVDGLVRIGRDNRVVGASYATEMRVVDYFDPELKKLAGALSRSLPGKPSIGFVDASSGETKLLMVAASDVDPGRYYLFDKTTRQLGEVLPVRPELAGITLAPMKPVTYPAADGTQVPGYLTLPPGSSGKGLPAIVMPHGGPGSRDEWGFDWLVQFYAQRGYAVLQPNFRGSTGYGSAWYRKNGFQSWRDAIGDVNDAGRWLVAHGIAAPDKLAIVGWSYGGYAALQSQVLDPSLYKAVVAVAPVTDLERLRAGAAGAYNQTLIQKFIGQGPHIKEGSPAQNPGSFKAPVLMFHGDRDLNVDIGQARFMAERLRGAGKPVELVEFPGLAHSLTDAAARTRLLSESDAFLRKSLGLPAN</sequence>
<feature type="domain" description="Peptidase S9 prolyl oligopeptidase catalytic" evidence="3">
    <location>
        <begin position="455"/>
        <end position="661"/>
    </location>
</feature>